<reference evidence="2 3" key="1">
    <citation type="submission" date="2019-05" db="EMBL/GenBank/DDBJ databases">
        <title>Another draft genome of Portunus trituberculatus and its Hox gene families provides insights of decapod evolution.</title>
        <authorList>
            <person name="Jeong J.-H."/>
            <person name="Song I."/>
            <person name="Kim S."/>
            <person name="Choi T."/>
            <person name="Kim D."/>
            <person name="Ryu S."/>
            <person name="Kim W."/>
        </authorList>
    </citation>
    <scope>NUCLEOTIDE SEQUENCE [LARGE SCALE GENOMIC DNA]</scope>
    <source>
        <tissue evidence="2">Muscle</tissue>
    </source>
</reference>
<evidence type="ECO:0000256" key="1">
    <source>
        <dbReference type="SAM" id="MobiDB-lite"/>
    </source>
</evidence>
<dbReference type="Proteomes" id="UP000324222">
    <property type="component" value="Unassembled WGS sequence"/>
</dbReference>
<evidence type="ECO:0000313" key="3">
    <source>
        <dbReference type="Proteomes" id="UP000324222"/>
    </source>
</evidence>
<keyword evidence="3" id="KW-1185">Reference proteome</keyword>
<gene>
    <name evidence="2" type="ORF">E2C01_014916</name>
</gene>
<sequence>MVVRRGKCPAANTKITIRTMSVITKAALPLHPPTDHDVAPHRAGLQTWTPSTQPPRPQDRMRPVFTSQGLPTAARCPHSPLRLPRHLHYTHPRLPLLPHISASHRFAFTVFVSALMIQ</sequence>
<evidence type="ECO:0000313" key="2">
    <source>
        <dbReference type="EMBL" id="MPC21913.1"/>
    </source>
</evidence>
<protein>
    <submittedName>
        <fullName evidence="2">Uncharacterized protein</fullName>
    </submittedName>
</protein>
<name>A0A5B7DLE5_PORTR</name>
<dbReference type="EMBL" id="VSRR010001031">
    <property type="protein sequence ID" value="MPC21913.1"/>
    <property type="molecule type" value="Genomic_DNA"/>
</dbReference>
<accession>A0A5B7DLE5</accession>
<feature type="region of interest" description="Disordered" evidence="1">
    <location>
        <begin position="36"/>
        <end position="64"/>
    </location>
</feature>
<organism evidence="2 3">
    <name type="scientific">Portunus trituberculatus</name>
    <name type="common">Swimming crab</name>
    <name type="synonym">Neptunus trituberculatus</name>
    <dbReference type="NCBI Taxonomy" id="210409"/>
    <lineage>
        <taxon>Eukaryota</taxon>
        <taxon>Metazoa</taxon>
        <taxon>Ecdysozoa</taxon>
        <taxon>Arthropoda</taxon>
        <taxon>Crustacea</taxon>
        <taxon>Multicrustacea</taxon>
        <taxon>Malacostraca</taxon>
        <taxon>Eumalacostraca</taxon>
        <taxon>Eucarida</taxon>
        <taxon>Decapoda</taxon>
        <taxon>Pleocyemata</taxon>
        <taxon>Brachyura</taxon>
        <taxon>Eubrachyura</taxon>
        <taxon>Portunoidea</taxon>
        <taxon>Portunidae</taxon>
        <taxon>Portuninae</taxon>
        <taxon>Portunus</taxon>
    </lineage>
</organism>
<proteinExistence type="predicted"/>
<comment type="caution">
    <text evidence="2">The sequence shown here is derived from an EMBL/GenBank/DDBJ whole genome shotgun (WGS) entry which is preliminary data.</text>
</comment>
<dbReference type="AlphaFoldDB" id="A0A5B7DLE5"/>